<proteinExistence type="predicted"/>
<dbReference type="Proteomes" id="UP001337655">
    <property type="component" value="Unassembled WGS sequence"/>
</dbReference>
<evidence type="ECO:0000256" key="2">
    <source>
        <dbReference type="SAM" id="MobiDB-lite"/>
    </source>
</evidence>
<sequence length="151" mass="16766">MPQLLHLPSLSTLQPHSTPTARENVEDIFGGDFSSDQNTFDDDGNSVFDPDTMEHIPTEQTDVVPSTELTNQTDEKLENAEREKSAKLDAIIADMEEQLKKLKSLESEAGELAAFYGKTAEAGGMEGFDDLEQLMAMWKTVFVPPTDEKQE</sequence>
<gene>
    <name evidence="3" type="ORF">LTR77_009674</name>
</gene>
<organism evidence="3 4">
    <name type="scientific">Saxophila tyrrhenica</name>
    <dbReference type="NCBI Taxonomy" id="1690608"/>
    <lineage>
        <taxon>Eukaryota</taxon>
        <taxon>Fungi</taxon>
        <taxon>Dikarya</taxon>
        <taxon>Ascomycota</taxon>
        <taxon>Pezizomycotina</taxon>
        <taxon>Dothideomycetes</taxon>
        <taxon>Dothideomycetidae</taxon>
        <taxon>Mycosphaerellales</taxon>
        <taxon>Extremaceae</taxon>
        <taxon>Saxophila</taxon>
    </lineage>
</organism>
<name>A0AAV9P0U0_9PEZI</name>
<protein>
    <submittedName>
        <fullName evidence="3">Uncharacterized protein</fullName>
    </submittedName>
</protein>
<reference evidence="3 4" key="1">
    <citation type="submission" date="2023-08" db="EMBL/GenBank/DDBJ databases">
        <title>Black Yeasts Isolated from many extreme environments.</title>
        <authorList>
            <person name="Coleine C."/>
            <person name="Stajich J.E."/>
            <person name="Selbmann L."/>
        </authorList>
    </citation>
    <scope>NUCLEOTIDE SEQUENCE [LARGE SCALE GENOMIC DNA]</scope>
    <source>
        <strain evidence="3 4">CCFEE 5935</strain>
    </source>
</reference>
<accession>A0AAV9P0U0</accession>
<feature type="compositionally biased region" description="Polar residues" evidence="2">
    <location>
        <begin position="58"/>
        <end position="72"/>
    </location>
</feature>
<dbReference type="AlphaFoldDB" id="A0AAV9P0U0"/>
<feature type="compositionally biased region" description="Basic and acidic residues" evidence="2">
    <location>
        <begin position="73"/>
        <end position="82"/>
    </location>
</feature>
<keyword evidence="4" id="KW-1185">Reference proteome</keyword>
<comment type="caution">
    <text evidence="3">The sequence shown here is derived from an EMBL/GenBank/DDBJ whole genome shotgun (WGS) entry which is preliminary data.</text>
</comment>
<feature type="coiled-coil region" evidence="1">
    <location>
        <begin position="85"/>
        <end position="112"/>
    </location>
</feature>
<evidence type="ECO:0000313" key="3">
    <source>
        <dbReference type="EMBL" id="KAK5164468.1"/>
    </source>
</evidence>
<feature type="region of interest" description="Disordered" evidence="2">
    <location>
        <begin position="1"/>
        <end position="82"/>
    </location>
</feature>
<evidence type="ECO:0000256" key="1">
    <source>
        <dbReference type="SAM" id="Coils"/>
    </source>
</evidence>
<keyword evidence="1" id="KW-0175">Coiled coil</keyword>
<evidence type="ECO:0000313" key="4">
    <source>
        <dbReference type="Proteomes" id="UP001337655"/>
    </source>
</evidence>
<feature type="compositionally biased region" description="Polar residues" evidence="2">
    <location>
        <begin position="9"/>
        <end position="21"/>
    </location>
</feature>
<dbReference type="RefSeq" id="XP_064654716.1">
    <property type="nucleotide sequence ID" value="XM_064806900.1"/>
</dbReference>
<dbReference type="EMBL" id="JAVRRT010000019">
    <property type="protein sequence ID" value="KAK5164468.1"/>
    <property type="molecule type" value="Genomic_DNA"/>
</dbReference>
<dbReference type="GeneID" id="89931004"/>